<keyword evidence="2" id="KW-1185">Reference proteome</keyword>
<gene>
    <name evidence="1" type="ORF">AUP74_01793</name>
</gene>
<dbReference type="Pfam" id="PF10082">
    <property type="entry name" value="BBP2_2"/>
    <property type="match status" value="1"/>
</dbReference>
<evidence type="ECO:0000313" key="1">
    <source>
        <dbReference type="EMBL" id="AOS97224.1"/>
    </source>
</evidence>
<dbReference type="InterPro" id="IPR018759">
    <property type="entry name" value="BBP2_2"/>
</dbReference>
<evidence type="ECO:0000313" key="2">
    <source>
        <dbReference type="Proteomes" id="UP000095672"/>
    </source>
</evidence>
<proteinExistence type="predicted"/>
<accession>A0A1C9W7U2</accession>
<organism evidence="1 2">
    <name type="scientific">Microbulbifer aggregans</name>
    <dbReference type="NCBI Taxonomy" id="1769779"/>
    <lineage>
        <taxon>Bacteria</taxon>
        <taxon>Pseudomonadati</taxon>
        <taxon>Pseudomonadota</taxon>
        <taxon>Gammaproteobacteria</taxon>
        <taxon>Cellvibrionales</taxon>
        <taxon>Microbulbiferaceae</taxon>
        <taxon>Microbulbifer</taxon>
    </lineage>
</organism>
<sequence length="387" mass="43365">MTLSVVASAQNSESMEPAGLEIYDGLMLVPALGIEFLHDDNVARSQDAEIESWVTLINPNLLLLAESGKKEYGLRYSAEIASYFDSEEDDYVDHTLEAFGKFDINIRNYFEVSGSYEDAHEARGTGFSRGFGEFLEEPDRYQRASLDGRYRYGAQGAKGNIELLAGTQNTEFETALFFDGRDYDTHYGTGRFIYNRSGKTQLSLELTRRSISYGELPGEFANLDSVENEVLVGASWEATAKTTGSIQVGAQEKKFDDVSRSNFSSPTWEVGVLWEPKSHMAFDFSARRDIEESRGLDDFTDVRTLSLSWINRWSEKLSSTATIYSQDVDYGGLERTEDEVGSDINLNFQMKRWLGFSLGYSSQTVESNADGFGFERNIFFIGASASL</sequence>
<evidence type="ECO:0008006" key="3">
    <source>
        <dbReference type="Google" id="ProtNLM"/>
    </source>
</evidence>
<dbReference type="STRING" id="1769779.AUP74_01793"/>
<protein>
    <recommendedName>
        <fullName evidence="3">Beta-barrel porin 2</fullName>
    </recommendedName>
</protein>
<dbReference type="Proteomes" id="UP000095672">
    <property type="component" value="Chromosome"/>
</dbReference>
<dbReference type="AlphaFoldDB" id="A0A1C9W7U2"/>
<reference evidence="2" key="1">
    <citation type="submission" date="2016-01" db="EMBL/GenBank/DDBJ databases">
        <title>Complete genome sequence of Microbulbifer sp. CCB-MM1, a halophile isolated from Matang Mangrove Forest, Perak.</title>
        <authorList>
            <person name="Moh T.H."/>
            <person name="Dinesh B."/>
            <person name="Lau N.-S."/>
            <person name="Go F."/>
            <person name="Alexander Chong S.-C."/>
        </authorList>
    </citation>
    <scope>NUCLEOTIDE SEQUENCE [LARGE SCALE GENOMIC DNA]</scope>
    <source>
        <strain evidence="2">CCB-MM1</strain>
    </source>
</reference>
<name>A0A1C9W7U2_9GAMM</name>
<dbReference type="KEGG" id="micc:AUP74_01793"/>
<dbReference type="EMBL" id="CP014143">
    <property type="protein sequence ID" value="AOS97224.1"/>
    <property type="molecule type" value="Genomic_DNA"/>
</dbReference>